<evidence type="ECO:0000259" key="4">
    <source>
        <dbReference type="PROSITE" id="PS50853"/>
    </source>
</evidence>
<dbReference type="CDD" id="cd00063">
    <property type="entry name" value="FN3"/>
    <property type="match status" value="2"/>
</dbReference>
<dbReference type="Pfam" id="PF23759">
    <property type="entry name" value="GBD_T9SS_assoc"/>
    <property type="match status" value="3"/>
</dbReference>
<reference evidence="5 6" key="1">
    <citation type="submission" date="2020-02" db="EMBL/GenBank/DDBJ databases">
        <title>Complete genome sequence of Flavobacteriaceae bacterium.</title>
        <authorList>
            <person name="Kim S.-J."/>
            <person name="Kim Y.-S."/>
            <person name="Kim K.-H."/>
        </authorList>
    </citation>
    <scope>NUCLEOTIDE SEQUENCE [LARGE SCALE GENOMIC DNA]</scope>
    <source>
        <strain evidence="5 6">RR4-40</strain>
    </source>
</reference>
<dbReference type="InterPro" id="IPR036116">
    <property type="entry name" value="FN3_sf"/>
</dbReference>
<evidence type="ECO:0000256" key="3">
    <source>
        <dbReference type="SAM" id="SignalP"/>
    </source>
</evidence>
<gene>
    <name evidence="5" type="ORF">G5B37_00530</name>
</gene>
<dbReference type="KEGG" id="mgel:G5B37_00530"/>
<dbReference type="Pfam" id="PF18962">
    <property type="entry name" value="Por_Secre_tail"/>
    <property type="match status" value="1"/>
</dbReference>
<dbReference type="SMART" id="SM00060">
    <property type="entry name" value="FN3"/>
    <property type="match status" value="3"/>
</dbReference>
<dbReference type="Pfam" id="PF00041">
    <property type="entry name" value="fn3"/>
    <property type="match status" value="2"/>
</dbReference>
<dbReference type="SUPFAM" id="SSF49265">
    <property type="entry name" value="Fibronectin type III"/>
    <property type="match status" value="3"/>
</dbReference>
<feature type="domain" description="Fibronectin type-III" evidence="4">
    <location>
        <begin position="1110"/>
        <end position="1201"/>
    </location>
</feature>
<evidence type="ECO:0000256" key="1">
    <source>
        <dbReference type="ARBA" id="ARBA00022729"/>
    </source>
</evidence>
<protein>
    <submittedName>
        <fullName evidence="5">T9SS type A sorting domain-containing protein</fullName>
    </submittedName>
</protein>
<dbReference type="EMBL" id="CP049057">
    <property type="protein sequence ID" value="QIE58103.1"/>
    <property type="molecule type" value="Genomic_DNA"/>
</dbReference>
<dbReference type="Proteomes" id="UP000505306">
    <property type="component" value="Chromosome"/>
</dbReference>
<proteinExistence type="predicted"/>
<dbReference type="NCBIfam" id="TIGR04183">
    <property type="entry name" value="Por_Secre_tail"/>
    <property type="match status" value="1"/>
</dbReference>
<name>A0A6G6GI59_9FLAO</name>
<dbReference type="InterPro" id="IPR026444">
    <property type="entry name" value="Secre_tail"/>
</dbReference>
<dbReference type="RefSeq" id="WP_164678101.1">
    <property type="nucleotide sequence ID" value="NZ_CP049057.1"/>
</dbReference>
<dbReference type="InterPro" id="IPR013783">
    <property type="entry name" value="Ig-like_fold"/>
</dbReference>
<feature type="chain" id="PRO_5026256684" evidence="3">
    <location>
        <begin position="22"/>
        <end position="1284"/>
    </location>
</feature>
<dbReference type="InterPro" id="IPR056600">
    <property type="entry name" value="GBD_T9SS_assoc"/>
</dbReference>
<keyword evidence="1 3" id="KW-0732">Signal</keyword>
<keyword evidence="6" id="KW-1185">Reference proteome</keyword>
<feature type="region of interest" description="Disordered" evidence="2">
    <location>
        <begin position="219"/>
        <end position="239"/>
    </location>
</feature>
<dbReference type="PROSITE" id="PS50853">
    <property type="entry name" value="FN3"/>
    <property type="match status" value="2"/>
</dbReference>
<dbReference type="InterPro" id="IPR003961">
    <property type="entry name" value="FN3_dom"/>
</dbReference>
<evidence type="ECO:0000256" key="2">
    <source>
        <dbReference type="SAM" id="MobiDB-lite"/>
    </source>
</evidence>
<feature type="domain" description="Fibronectin type-III" evidence="4">
    <location>
        <begin position="180"/>
        <end position="277"/>
    </location>
</feature>
<sequence length="1284" mass="140116">MKTLLQLVLFSFVIFGQVLHAQCEIEEDFDTYVNNDIPVDWTVINTTGSTNNVYAKVQTSNQAPTPPRFLRMYNGAETTGDLIFVAPQLATVSDGNHRVKFWLQGTSTSMLELGTMNATDGSGTFTLISTFNLSNNWTYYEVIIPSGTNEYLAFKHNLGDPFDQINFDSICIQEIPTCLEVSNIGLSNQTTTTVDLSWDESGTGEDNWEYIVQEIGSTSPTPTTSGTAHNSTSSTPSVTVSGLTMNTEYEAYVRANCGGGDFGEWIFTGNTLRTDCGLVTENFCEDWAGLPEDMVPFCWSAYDDPGTSGYVYIDYEFSYAKNMLELFFTSTTVVGDIVAISPDVSFAMDGTHRLNFTAGGSTNVPDLLEVGTIDTGGNFVLITSITPTADRNTQYLVELPDTDHAKFAFRHNGAINKYIWINTICVESTPSCLEVTNVAASNVQYNAADINWTVSGSNETTWEYLVQETTLPAPDATTNGTEIMATSVNVPLAQNTAYVAYVRAKCDATDFGAWIASAEFTTSCDSVVAEYSDSFEGLNVSGQEVKPCWSFLDTTSGDFRTYDSQNNITPADGNLMLRMFFSSSSDPEGLILSTPETSDISTDKQIRFKMNKSTSTTEGFSVIVGTMSDPLDATTFVILDDTSVNETSVDAETWTEFTIDFANYDTSLNHSYIAFKPQHSGNGSNFKNIYMDDYIYEFNPVVGFNDEAITAAVLTASSDYSCNNAISGDFLGATQSDEYPCTSPVYEDFSDLWFRFTPDATGEYAFSLENVTGEEMNMFLFEGSSVNPISIVGGCSTRYVTEHLEEGVTYFVSIASEILTAQFELCVYPLPPVPVNDETTGALVINESTDNSCNNAVSGYTASATHSIESECSSESLDVWYTFTPTNTANYTFRRDIIQGGGVTFVSVYEGTPGNLTQLTELCTSYLQTVDLIAGETYYVAVSSSLTSIPVYFNLCAYQSPPAPGNDECVDGYDLTVGVDFESSYIIGDNTSATRNTADPLVICDGLEFELKGKDVWYSVIVPNSGRLVLETKSNDDPYLTDPGMMAYAGTCGALETIYCSSDQGDGFFTYMELENLQPGSEVLVRVWGRVGTFGSYKIAAYDDGPICEFPANVQVDDITETTALLTFDAPTPVPTGGYEYIVQLEGTGYPGDATGITTTSTEVLLSDLTPDTNYEVYVKSICSDNGSAWEGPALFTTEMVLGTNNFTEDAFSVYPNPVKDRLTISNATTIELVTIYDYTGKRVKQVQLNNTEGQIDMSTLASGLYMLEVKTALNKKVVKVIVE</sequence>
<organism evidence="5 6">
    <name type="scientific">Rasiella rasia</name>
    <dbReference type="NCBI Taxonomy" id="2744027"/>
    <lineage>
        <taxon>Bacteria</taxon>
        <taxon>Pseudomonadati</taxon>
        <taxon>Bacteroidota</taxon>
        <taxon>Flavobacteriia</taxon>
        <taxon>Flavobacteriales</taxon>
        <taxon>Flavobacteriaceae</taxon>
        <taxon>Rasiella</taxon>
    </lineage>
</organism>
<evidence type="ECO:0000313" key="6">
    <source>
        <dbReference type="Proteomes" id="UP000505306"/>
    </source>
</evidence>
<accession>A0A6G6GI59</accession>
<evidence type="ECO:0000313" key="5">
    <source>
        <dbReference type="EMBL" id="QIE58103.1"/>
    </source>
</evidence>
<feature type="signal peptide" evidence="3">
    <location>
        <begin position="1"/>
        <end position="21"/>
    </location>
</feature>
<dbReference type="Gene3D" id="2.60.40.10">
    <property type="entry name" value="Immunoglobulins"/>
    <property type="match status" value="3"/>
</dbReference>